<organism evidence="11">
    <name type="scientific">hydrothermal vent metagenome</name>
    <dbReference type="NCBI Taxonomy" id="652676"/>
    <lineage>
        <taxon>unclassified sequences</taxon>
        <taxon>metagenomes</taxon>
        <taxon>ecological metagenomes</taxon>
    </lineage>
</organism>
<dbReference type="SUPFAM" id="SSF52540">
    <property type="entry name" value="P-loop containing nucleoside triphosphate hydrolases"/>
    <property type="match status" value="2"/>
</dbReference>
<evidence type="ECO:0000259" key="10">
    <source>
        <dbReference type="Pfam" id="PF02463"/>
    </source>
</evidence>
<dbReference type="EMBL" id="UOEE01000125">
    <property type="protein sequence ID" value="VAV91374.1"/>
    <property type="molecule type" value="Genomic_DNA"/>
</dbReference>
<accession>A0A3B0RDG1</accession>
<reference evidence="11" key="1">
    <citation type="submission" date="2018-06" db="EMBL/GenBank/DDBJ databases">
        <authorList>
            <person name="Zhirakovskaya E."/>
        </authorList>
    </citation>
    <scope>NUCLEOTIDE SEQUENCE</scope>
</reference>
<dbReference type="PANTHER" id="PTHR11059:SF0">
    <property type="entry name" value="DNA REPAIR PROTEIN RECN"/>
    <property type="match status" value="1"/>
</dbReference>
<evidence type="ECO:0000256" key="3">
    <source>
        <dbReference type="ARBA" id="ARBA00021315"/>
    </source>
</evidence>
<dbReference type="GO" id="GO:0006281">
    <property type="term" value="P:DNA repair"/>
    <property type="evidence" value="ECO:0007669"/>
    <property type="project" value="UniProtKB-KW"/>
</dbReference>
<keyword evidence="7" id="KW-0234">DNA repair</keyword>
<feature type="domain" description="RecF/RecN/SMC N-terminal" evidence="10">
    <location>
        <begin position="34"/>
        <end position="541"/>
    </location>
</feature>
<dbReference type="PIRSF" id="PIRSF003128">
    <property type="entry name" value="RecN"/>
    <property type="match status" value="1"/>
</dbReference>
<keyword evidence="4" id="KW-0547">Nucleotide-binding</keyword>
<evidence type="ECO:0000256" key="4">
    <source>
        <dbReference type="ARBA" id="ARBA00022741"/>
    </source>
</evidence>
<dbReference type="Gene3D" id="3.40.50.300">
    <property type="entry name" value="P-loop containing nucleotide triphosphate hydrolases"/>
    <property type="match status" value="2"/>
</dbReference>
<evidence type="ECO:0000313" key="11">
    <source>
        <dbReference type="EMBL" id="VAV91374.1"/>
    </source>
</evidence>
<comment type="function">
    <text evidence="1">May be involved in recombinational repair of damaged DNA.</text>
</comment>
<evidence type="ECO:0000256" key="7">
    <source>
        <dbReference type="ARBA" id="ARBA00023204"/>
    </source>
</evidence>
<evidence type="ECO:0000256" key="8">
    <source>
        <dbReference type="ARBA" id="ARBA00033408"/>
    </source>
</evidence>
<comment type="similarity">
    <text evidence="2">Belongs to the RecN family.</text>
</comment>
<dbReference type="Pfam" id="PF02463">
    <property type="entry name" value="SMC_N"/>
    <property type="match status" value="1"/>
</dbReference>
<keyword evidence="5" id="KW-0227">DNA damage</keyword>
<dbReference type="NCBIfam" id="TIGR00634">
    <property type="entry name" value="recN"/>
    <property type="match status" value="1"/>
</dbReference>
<evidence type="ECO:0000256" key="9">
    <source>
        <dbReference type="SAM" id="Coils"/>
    </source>
</evidence>
<evidence type="ECO:0000256" key="2">
    <source>
        <dbReference type="ARBA" id="ARBA00009441"/>
    </source>
</evidence>
<dbReference type="GO" id="GO:0005524">
    <property type="term" value="F:ATP binding"/>
    <property type="evidence" value="ECO:0007669"/>
    <property type="project" value="UniProtKB-KW"/>
</dbReference>
<sequence>MSESAKDFSGALGAVCFKSAMLVELSISDVVLIDQLDLSLGSGLTAMTGETGAGKSIVLDALGLALGKRADRALVRAGATQAKVTAIFAIEADHPAQSLLAEQEMQMDADEDLILRRTVTIDGKSRAFINDIPVSAALLRQLGDVLVEVHGQHDGRGLMDAGTHINCLDDFGNLGTKIASCRHAWKSWREAQKMQADLLAQANMDASEQEYLQEANAEIDRLDPQPGEEQSLAAMRGLMMQTEKLQDDIRSATTALEAGPAMDGQLGSAIRFVEQALRRFEPQTDGSLAQTALAQSLSALEQTMLALEEAGTALDRASREMVLEPAQLEQAEERLFALRALARKHQVQVEQLGDVQRDLTQRLTALENLEQAQAQAKAKVETTKAKYLQLAQNLSKARAKTAKKLDTAILAELAPLRLEKAIFKTQISLLALDDGQANGMDQVRFEISANPGTPLGPLASIASGGELSRISLAIKAALAGQGGSAVLVFDEIDQGVGGAVADAVGRRLAALSKTSQVWVITHSPQVAARADSQFRIEKSDQNDVSRTDVVLLNPAEREEEIARMLAGAKITEQAREAARALLG</sequence>
<dbReference type="InterPro" id="IPR004604">
    <property type="entry name" value="DNA_recomb/repair_RecN"/>
</dbReference>
<protein>
    <recommendedName>
        <fullName evidence="3">DNA repair protein RecN</fullName>
    </recommendedName>
    <alternativeName>
        <fullName evidence="8">Recombination protein N</fullName>
    </alternativeName>
</protein>
<evidence type="ECO:0000256" key="5">
    <source>
        <dbReference type="ARBA" id="ARBA00022763"/>
    </source>
</evidence>
<gene>
    <name evidence="11" type="ORF">MNBD_ALPHA06-1432</name>
</gene>
<dbReference type="InterPro" id="IPR027417">
    <property type="entry name" value="P-loop_NTPase"/>
</dbReference>
<name>A0A3B0RDG1_9ZZZZ</name>
<dbReference type="GO" id="GO:0009432">
    <property type="term" value="P:SOS response"/>
    <property type="evidence" value="ECO:0007669"/>
    <property type="project" value="TreeGrafter"/>
</dbReference>
<keyword evidence="6" id="KW-0067">ATP-binding</keyword>
<dbReference type="FunFam" id="3.40.50.300:FF:000319">
    <property type="entry name" value="DNA repair protein RecN"/>
    <property type="match status" value="1"/>
</dbReference>
<evidence type="ECO:0000256" key="6">
    <source>
        <dbReference type="ARBA" id="ARBA00022840"/>
    </source>
</evidence>
<proteinExistence type="inferred from homology"/>
<dbReference type="GO" id="GO:0006310">
    <property type="term" value="P:DNA recombination"/>
    <property type="evidence" value="ECO:0007669"/>
    <property type="project" value="InterPro"/>
</dbReference>
<keyword evidence="9" id="KW-0175">Coiled coil</keyword>
<dbReference type="PANTHER" id="PTHR11059">
    <property type="entry name" value="DNA REPAIR PROTEIN RECN"/>
    <property type="match status" value="1"/>
</dbReference>
<feature type="coiled-coil region" evidence="9">
    <location>
        <begin position="300"/>
        <end position="400"/>
    </location>
</feature>
<dbReference type="InterPro" id="IPR003395">
    <property type="entry name" value="RecF/RecN/SMC_N"/>
</dbReference>
<dbReference type="AlphaFoldDB" id="A0A3B0RDG1"/>
<evidence type="ECO:0000256" key="1">
    <source>
        <dbReference type="ARBA" id="ARBA00003618"/>
    </source>
</evidence>
<dbReference type="GO" id="GO:0043590">
    <property type="term" value="C:bacterial nucleoid"/>
    <property type="evidence" value="ECO:0007669"/>
    <property type="project" value="TreeGrafter"/>
</dbReference>
<dbReference type="CDD" id="cd03241">
    <property type="entry name" value="ABC_RecN"/>
    <property type="match status" value="2"/>
</dbReference>